<feature type="transmembrane region" description="Helical" evidence="8">
    <location>
        <begin position="178"/>
        <end position="198"/>
    </location>
</feature>
<keyword evidence="6 8" id="KW-0472">Membrane</keyword>
<dbReference type="Pfam" id="PF03176">
    <property type="entry name" value="MMPL"/>
    <property type="match status" value="2"/>
</dbReference>
<feature type="transmembrane region" description="Helical" evidence="8">
    <location>
        <begin position="306"/>
        <end position="328"/>
    </location>
</feature>
<keyword evidence="5 8" id="KW-1133">Transmembrane helix</keyword>
<dbReference type="PANTHER" id="PTHR33406">
    <property type="entry name" value="MEMBRANE PROTEIN MJ1562-RELATED"/>
    <property type="match status" value="1"/>
</dbReference>
<feature type="transmembrane region" description="Helical" evidence="8">
    <location>
        <begin position="270"/>
        <end position="294"/>
    </location>
</feature>
<name>A0A8J3BXY4_9ACTN</name>
<gene>
    <name evidence="10" type="ORF">GCM10012284_12750</name>
</gene>
<reference evidence="10" key="1">
    <citation type="journal article" date="2014" name="Int. J. Syst. Evol. Microbiol.">
        <title>Complete genome sequence of Corynebacterium casei LMG S-19264T (=DSM 44701T), isolated from a smear-ripened cheese.</title>
        <authorList>
            <consortium name="US DOE Joint Genome Institute (JGI-PGF)"/>
            <person name="Walter F."/>
            <person name="Albersmeier A."/>
            <person name="Kalinowski J."/>
            <person name="Ruckert C."/>
        </authorList>
    </citation>
    <scope>NUCLEOTIDE SEQUENCE</scope>
    <source>
        <strain evidence="10">CGMCC 4.7299</strain>
    </source>
</reference>
<feature type="transmembrane region" description="Helical" evidence="8">
    <location>
        <begin position="643"/>
        <end position="662"/>
    </location>
</feature>
<feature type="transmembrane region" description="Helical" evidence="8">
    <location>
        <begin position="668"/>
        <end position="689"/>
    </location>
</feature>
<feature type="domain" description="SSD" evidence="9">
    <location>
        <begin position="185"/>
        <end position="327"/>
    </location>
</feature>
<dbReference type="PROSITE" id="PS50156">
    <property type="entry name" value="SSD"/>
    <property type="match status" value="2"/>
</dbReference>
<keyword evidence="4 8" id="KW-0812">Transmembrane</keyword>
<dbReference type="RefSeq" id="WP_189078148.1">
    <property type="nucleotide sequence ID" value="NZ_BMMX01000003.1"/>
</dbReference>
<dbReference type="PANTHER" id="PTHR33406:SF11">
    <property type="entry name" value="MEMBRANE PROTEIN SCO6666-RELATED"/>
    <property type="match status" value="1"/>
</dbReference>
<dbReference type="AlphaFoldDB" id="A0A8J3BXY4"/>
<protein>
    <submittedName>
        <fullName evidence="10">Membrane protein</fullName>
    </submittedName>
</protein>
<dbReference type="EMBL" id="BMMX01000003">
    <property type="protein sequence ID" value="GGK80262.1"/>
    <property type="molecule type" value="Genomic_DNA"/>
</dbReference>
<feature type="domain" description="SSD" evidence="9">
    <location>
        <begin position="528"/>
        <end position="695"/>
    </location>
</feature>
<evidence type="ECO:0000313" key="10">
    <source>
        <dbReference type="EMBL" id="GGK80262.1"/>
    </source>
</evidence>
<evidence type="ECO:0000256" key="4">
    <source>
        <dbReference type="ARBA" id="ARBA00022692"/>
    </source>
</evidence>
<evidence type="ECO:0000313" key="11">
    <source>
        <dbReference type="Proteomes" id="UP000656042"/>
    </source>
</evidence>
<feature type="transmembrane region" description="Helical" evidence="8">
    <location>
        <begin position="592"/>
        <end position="611"/>
    </location>
</feature>
<dbReference type="SUPFAM" id="SSF82866">
    <property type="entry name" value="Multidrug efflux transporter AcrB transmembrane domain"/>
    <property type="match status" value="2"/>
</dbReference>
<evidence type="ECO:0000256" key="8">
    <source>
        <dbReference type="SAM" id="Phobius"/>
    </source>
</evidence>
<comment type="caution">
    <text evidence="10">The sequence shown here is derived from an EMBL/GenBank/DDBJ whole genome shotgun (WGS) entry which is preliminary data.</text>
</comment>
<organism evidence="10 11">
    <name type="scientific">Mangrovihabitans endophyticus</name>
    <dbReference type="NCBI Taxonomy" id="1751298"/>
    <lineage>
        <taxon>Bacteria</taxon>
        <taxon>Bacillati</taxon>
        <taxon>Actinomycetota</taxon>
        <taxon>Actinomycetes</taxon>
        <taxon>Micromonosporales</taxon>
        <taxon>Micromonosporaceae</taxon>
        <taxon>Mangrovihabitans</taxon>
    </lineage>
</organism>
<feature type="region of interest" description="Disordered" evidence="7">
    <location>
        <begin position="333"/>
        <end position="361"/>
    </location>
</feature>
<keyword evidence="11" id="KW-1185">Reference proteome</keyword>
<feature type="transmembrane region" description="Helical" evidence="8">
    <location>
        <begin position="371"/>
        <end position="390"/>
    </location>
</feature>
<evidence type="ECO:0000256" key="2">
    <source>
        <dbReference type="ARBA" id="ARBA00010157"/>
    </source>
</evidence>
<dbReference type="GO" id="GO:0005886">
    <property type="term" value="C:plasma membrane"/>
    <property type="evidence" value="ECO:0007669"/>
    <property type="project" value="UniProtKB-SubCell"/>
</dbReference>
<evidence type="ECO:0000256" key="5">
    <source>
        <dbReference type="ARBA" id="ARBA00022989"/>
    </source>
</evidence>
<keyword evidence="3" id="KW-1003">Cell membrane</keyword>
<comment type="subcellular location">
    <subcellularLocation>
        <location evidence="1">Cell membrane</location>
        <topology evidence="1">Multi-pass membrane protein</topology>
    </subcellularLocation>
</comment>
<sequence length="739" mass="75787">MATYLYRLGKLSFRRRRLVVAIWLALIAAAGVGAATLSGPTADTFSIPGTEAQQAQDLLAQRFPQAGAGGAQARVVFAAPDGQKLTDPAHRAEVARTVAALRGLDGVTTVTDPLTGSINQAGTVAYAQVTYRVQAVALTEQDRDALRAAMDAGRGGGLTVEAGGDALQPQMEQGAGEVIGFAVAAVVLTITFGSLVAAGLPLITALLGVAAAMSGIRIASGFVDLSSNTPTLALMLGIAVSIDYALFIVSRYRHEVAQGRTGAEAAGRAVGTAGSAVTFAGLTVLIALAALAVVDIPVLTQMGLAAAGAVATAVVIALTLLPALLGFAGSRLAGSRHRGGRSAHRRGSRDPEAGDRPTMGRRWATLVTRRPVLTLIAATLGLLTIALPALDLRLGLPGDNMAAPDTTQRKAYDLITDGFGPGFNGPLMVVVDAAHSADPAAAATTAAQTVRDLPGVLAVSPPSMNPAGDTAVLQVIPASAPDSPETTDLVHAIRDRSAAVQARTGADLAVTGTTAVNIDISAKLGAALVPYLAVIVVLALLLLTVLFRSILVPLKAIGGFLLSVAATFGAVVAVFQWGWLADLVGVDQTGPVVSLMPVILIGIVFGLAMDYEVFLVSRMREEHVHGAAPTQAVVNGFGHGARVVTAAAIIMISVFAGFVLSPESMIKSIGFALAVAILFDAFVVRMTIVPAIMTLVGRRAWALPAWLNRILPHVDVEGDRLTPEPVAPTTEPELVGAGR</sequence>
<feature type="transmembrane region" description="Helical" evidence="8">
    <location>
        <begin position="229"/>
        <end position="249"/>
    </location>
</feature>
<dbReference type="InterPro" id="IPR000731">
    <property type="entry name" value="SSD"/>
</dbReference>
<dbReference type="Proteomes" id="UP000656042">
    <property type="component" value="Unassembled WGS sequence"/>
</dbReference>
<evidence type="ECO:0000256" key="6">
    <source>
        <dbReference type="ARBA" id="ARBA00023136"/>
    </source>
</evidence>
<feature type="transmembrane region" description="Helical" evidence="8">
    <location>
        <begin position="528"/>
        <end position="547"/>
    </location>
</feature>
<dbReference type="InterPro" id="IPR004869">
    <property type="entry name" value="MMPL_dom"/>
</dbReference>
<dbReference type="Gene3D" id="1.20.1640.10">
    <property type="entry name" value="Multidrug efflux transporter AcrB transmembrane domain"/>
    <property type="match status" value="2"/>
</dbReference>
<reference evidence="10" key="2">
    <citation type="submission" date="2020-09" db="EMBL/GenBank/DDBJ databases">
        <authorList>
            <person name="Sun Q."/>
            <person name="Zhou Y."/>
        </authorList>
    </citation>
    <scope>NUCLEOTIDE SEQUENCE</scope>
    <source>
        <strain evidence="10">CGMCC 4.7299</strain>
    </source>
</reference>
<evidence type="ECO:0000256" key="1">
    <source>
        <dbReference type="ARBA" id="ARBA00004651"/>
    </source>
</evidence>
<feature type="transmembrane region" description="Helical" evidence="8">
    <location>
        <begin position="559"/>
        <end position="580"/>
    </location>
</feature>
<proteinExistence type="inferred from homology"/>
<evidence type="ECO:0000256" key="3">
    <source>
        <dbReference type="ARBA" id="ARBA00022475"/>
    </source>
</evidence>
<dbReference type="InterPro" id="IPR050545">
    <property type="entry name" value="Mycobact_MmpL"/>
</dbReference>
<feature type="transmembrane region" description="Helical" evidence="8">
    <location>
        <begin position="205"/>
        <end position="223"/>
    </location>
</feature>
<evidence type="ECO:0000259" key="9">
    <source>
        <dbReference type="PROSITE" id="PS50156"/>
    </source>
</evidence>
<feature type="compositionally biased region" description="Basic residues" evidence="7">
    <location>
        <begin position="334"/>
        <end position="347"/>
    </location>
</feature>
<evidence type="ECO:0000256" key="7">
    <source>
        <dbReference type="SAM" id="MobiDB-lite"/>
    </source>
</evidence>
<accession>A0A8J3BXY4</accession>
<comment type="similarity">
    <text evidence="2">Belongs to the resistance-nodulation-cell division (RND) (TC 2.A.6) family. MmpL subfamily.</text>
</comment>